<reference evidence="12 13" key="1">
    <citation type="submission" date="2022-05" db="EMBL/GenBank/DDBJ databases">
        <authorList>
            <consortium name="Genoscope - CEA"/>
            <person name="William W."/>
        </authorList>
    </citation>
    <scope>NUCLEOTIDE SEQUENCE [LARGE SCALE GENOMIC DNA]</scope>
</reference>
<keyword evidence="7" id="KW-0653">Protein transport</keyword>
<dbReference type="InterPro" id="IPR001683">
    <property type="entry name" value="PX_dom"/>
</dbReference>
<keyword evidence="6" id="KW-0967">Endosome</keyword>
<dbReference type="AlphaFoldDB" id="A0AAU9XAX8"/>
<dbReference type="GO" id="GO:0005768">
    <property type="term" value="C:endosome"/>
    <property type="evidence" value="ECO:0007669"/>
    <property type="project" value="UniProtKB-SubCell"/>
</dbReference>
<protein>
    <recommendedName>
        <fullName evidence="11">PX domain-containing protein</fullName>
    </recommendedName>
</protein>
<keyword evidence="8" id="KW-0446">Lipid-binding</keyword>
<evidence type="ECO:0000256" key="8">
    <source>
        <dbReference type="ARBA" id="ARBA00023121"/>
    </source>
</evidence>
<evidence type="ECO:0000313" key="13">
    <source>
        <dbReference type="Proteomes" id="UP001159428"/>
    </source>
</evidence>
<proteinExistence type="inferred from homology"/>
<dbReference type="Pfam" id="PF00787">
    <property type="entry name" value="PX"/>
    <property type="match status" value="1"/>
</dbReference>
<evidence type="ECO:0000259" key="11">
    <source>
        <dbReference type="PROSITE" id="PS50195"/>
    </source>
</evidence>
<name>A0AAU9XAX8_9CNID</name>
<comment type="caution">
    <text evidence="12">The sequence shown here is derived from an EMBL/GenBank/DDBJ whole genome shotgun (WGS) entry which is preliminary data.</text>
</comment>
<evidence type="ECO:0000256" key="9">
    <source>
        <dbReference type="ARBA" id="ARBA00023136"/>
    </source>
</evidence>
<dbReference type="PANTHER" id="PTHR46209">
    <property type="entry name" value="PX DOMAIN-CONTAINING PROTEIN"/>
    <property type="match status" value="1"/>
</dbReference>
<dbReference type="InterPro" id="IPR036871">
    <property type="entry name" value="PX_dom_sf"/>
</dbReference>
<evidence type="ECO:0000256" key="3">
    <source>
        <dbReference type="ARBA" id="ARBA00010883"/>
    </source>
</evidence>
<evidence type="ECO:0000256" key="2">
    <source>
        <dbReference type="ARBA" id="ARBA00004496"/>
    </source>
</evidence>
<sequence>MLTTSEHSRRSFPLNYRPVSVRETTTECVCEKKISRIASSDGRMRTPSKAKYRSVKTVKVLVSNPKLHSCSRSKFVDYEINIETNNKAFFSKRSSVRRRYSDFCWLRAKLSSTDISGLGGETSIPTLPPKSYFSRFDKGVIDSRREGFQHFLSEIVKVNNYLSFAGLHLFLQTQLPIQEIEGFLEGKYGENASVEDLIHPTTLSNLNEDKKTLYECSNEDCTLLTSSNWDIPSTDNASTHCGSYEVNSDRLLSDSFSTSSGYLSSSAENSSFMYTMYR</sequence>
<gene>
    <name evidence="12" type="ORF">PMEA_00019898</name>
</gene>
<evidence type="ECO:0000256" key="4">
    <source>
        <dbReference type="ARBA" id="ARBA00022448"/>
    </source>
</evidence>
<dbReference type="GO" id="GO:0006886">
    <property type="term" value="P:intracellular protein transport"/>
    <property type="evidence" value="ECO:0007669"/>
    <property type="project" value="InterPro"/>
</dbReference>
<evidence type="ECO:0000313" key="12">
    <source>
        <dbReference type="EMBL" id="CAH3142014.1"/>
    </source>
</evidence>
<evidence type="ECO:0000256" key="6">
    <source>
        <dbReference type="ARBA" id="ARBA00022753"/>
    </source>
</evidence>
<accession>A0AAU9XAX8</accession>
<dbReference type="GO" id="GO:1901981">
    <property type="term" value="F:phosphatidylinositol phosphate binding"/>
    <property type="evidence" value="ECO:0007669"/>
    <property type="project" value="TreeGrafter"/>
</dbReference>
<dbReference type="SUPFAM" id="SSF64268">
    <property type="entry name" value="PX domain"/>
    <property type="match status" value="1"/>
</dbReference>
<dbReference type="EMBL" id="CALNXJ010000036">
    <property type="protein sequence ID" value="CAH3142014.1"/>
    <property type="molecule type" value="Genomic_DNA"/>
</dbReference>
<keyword evidence="4" id="KW-0813">Transport</keyword>
<evidence type="ECO:0000256" key="1">
    <source>
        <dbReference type="ARBA" id="ARBA00004177"/>
    </source>
</evidence>
<keyword evidence="5" id="KW-0963">Cytoplasm</keyword>
<dbReference type="PANTHER" id="PTHR46209:SF3">
    <property type="entry name" value="PX DOMAIN-CONTAINING PROTEIN"/>
    <property type="match status" value="1"/>
</dbReference>
<dbReference type="Gene3D" id="3.30.1520.10">
    <property type="entry name" value="Phox-like domain"/>
    <property type="match status" value="1"/>
</dbReference>
<feature type="domain" description="PX" evidence="11">
    <location>
        <begin position="56"/>
        <end position="178"/>
    </location>
</feature>
<dbReference type="PROSITE" id="PS50195">
    <property type="entry name" value="PX"/>
    <property type="match status" value="1"/>
</dbReference>
<comment type="similarity">
    <text evidence="3">Belongs to the sorting nexin family.</text>
</comment>
<evidence type="ECO:0000256" key="10">
    <source>
        <dbReference type="ARBA" id="ARBA00029433"/>
    </source>
</evidence>
<organism evidence="12 13">
    <name type="scientific">Pocillopora meandrina</name>
    <dbReference type="NCBI Taxonomy" id="46732"/>
    <lineage>
        <taxon>Eukaryota</taxon>
        <taxon>Metazoa</taxon>
        <taxon>Cnidaria</taxon>
        <taxon>Anthozoa</taxon>
        <taxon>Hexacorallia</taxon>
        <taxon>Scleractinia</taxon>
        <taxon>Astrocoeniina</taxon>
        <taxon>Pocilloporidae</taxon>
        <taxon>Pocillopora</taxon>
    </lineage>
</organism>
<evidence type="ECO:0000256" key="7">
    <source>
        <dbReference type="ARBA" id="ARBA00022927"/>
    </source>
</evidence>
<keyword evidence="9" id="KW-0472">Membrane</keyword>
<dbReference type="GO" id="GO:0016050">
    <property type="term" value="P:vesicle organization"/>
    <property type="evidence" value="ECO:0007669"/>
    <property type="project" value="TreeGrafter"/>
</dbReference>
<keyword evidence="13" id="KW-1185">Reference proteome</keyword>
<dbReference type="Proteomes" id="UP001159428">
    <property type="component" value="Unassembled WGS sequence"/>
</dbReference>
<comment type="subcellular location">
    <subcellularLocation>
        <location evidence="2">Cytoplasm</location>
    </subcellularLocation>
    <subcellularLocation>
        <location evidence="10">Endomembrane system</location>
        <topology evidence="10">Peripheral membrane protein</topology>
        <orientation evidence="10">Cytoplasmic side</orientation>
    </subcellularLocation>
    <subcellularLocation>
        <location evidence="1">Endosome</location>
    </subcellularLocation>
</comment>
<dbReference type="SMART" id="SM00312">
    <property type="entry name" value="PX"/>
    <property type="match status" value="1"/>
</dbReference>
<dbReference type="InterPro" id="IPR043544">
    <property type="entry name" value="SNX10/11"/>
</dbReference>
<evidence type="ECO:0000256" key="5">
    <source>
        <dbReference type="ARBA" id="ARBA00022490"/>
    </source>
</evidence>